<dbReference type="NCBIfam" id="TIGR00360">
    <property type="entry name" value="ComEC_N-term"/>
    <property type="match status" value="1"/>
</dbReference>
<proteinExistence type="predicted"/>
<keyword evidence="3 7" id="KW-0812">Transmembrane</keyword>
<feature type="domain" description="Metallo-beta-lactamase" evidence="8">
    <location>
        <begin position="539"/>
        <end position="612"/>
    </location>
</feature>
<dbReference type="Pfam" id="PF13567">
    <property type="entry name" value="DUF4131"/>
    <property type="match status" value="1"/>
</dbReference>
<evidence type="ECO:0000259" key="9">
    <source>
        <dbReference type="Pfam" id="PF03772"/>
    </source>
</evidence>
<feature type="transmembrane region" description="Helical" evidence="7">
    <location>
        <begin position="55"/>
        <end position="75"/>
    </location>
</feature>
<feature type="transmembrane region" description="Helical" evidence="7">
    <location>
        <begin position="474"/>
        <end position="496"/>
    </location>
</feature>
<reference evidence="11 12" key="1">
    <citation type="submission" date="2019-02" db="EMBL/GenBank/DDBJ databases">
        <title>Marinobacter halodurans sp. nov., a marine bacterium isolated from sea tidal flat.</title>
        <authorList>
            <person name="Yoo Y."/>
            <person name="Lee D.W."/>
            <person name="Kim B.S."/>
            <person name="Kim J.-J."/>
        </authorList>
    </citation>
    <scope>NUCLEOTIDE SEQUENCE [LARGE SCALE GENOMIC DNA]</scope>
    <source>
        <strain evidence="11 12">YJ-S3-2</strain>
    </source>
</reference>
<evidence type="ECO:0000256" key="4">
    <source>
        <dbReference type="ARBA" id="ARBA00022989"/>
    </source>
</evidence>
<organism evidence="11 12">
    <name type="scientific">Marinobacter halodurans</name>
    <dbReference type="NCBI Taxonomy" id="2528979"/>
    <lineage>
        <taxon>Bacteria</taxon>
        <taxon>Pseudomonadati</taxon>
        <taxon>Pseudomonadota</taxon>
        <taxon>Gammaproteobacteria</taxon>
        <taxon>Pseudomonadales</taxon>
        <taxon>Marinobacteraceae</taxon>
        <taxon>Marinobacter</taxon>
    </lineage>
</organism>
<dbReference type="PANTHER" id="PTHR30619:SF1">
    <property type="entry name" value="RECOMBINATION PROTEIN 2"/>
    <property type="match status" value="1"/>
</dbReference>
<evidence type="ECO:0000259" key="10">
    <source>
        <dbReference type="Pfam" id="PF13567"/>
    </source>
</evidence>
<keyword evidence="12" id="KW-1185">Reference proteome</keyword>
<evidence type="ECO:0000313" key="11">
    <source>
        <dbReference type="EMBL" id="TBW59120.1"/>
    </source>
</evidence>
<sequence>MKGQGLPGSYTVRAGIAAFAGGVILLYCVGEIPPWPIPVIALIMGFFLARRRSVLLRRAGVLLFGLSTGLTWAAWMSSDRLATRLPHALEPGTHLVEGYRCSLVAPGAYHSLRFDFCVTRWPEAVPGHPIAARRLRLALYGAEPSLALPRQLRLKVRLKVPHGSVNPAGFRYETWLFRHGFDATGSVRDWSPQRVPCGLGCHYHAWREQVAGILAGAFGRLDSYPLIEALLMGERRLLSADDWTVFRKTGTSHLIAISGLHIGLVGVFVGGLVGGLLRRWPGGPGARWRRRLVFGASLGACAVYALLAGFTVPTQRALVMVAVSGLVYMRGRQSGYWTAWLAALALVLLLDPFAPLDGGFWLSFGAVAGLILIFSTRLRPPGRIGTLLLAQLGVMAGLLPILMVLGLPFSVTGWLVNLVAIPLMSFLLLPGMFLLVPLGLLVPGSQPVVDRLLDWGLGGFMTGLGFIADRSPEGLALPASLAGLVGGMVLVMLFPVRWWTRAGLLLAAAGLLCGQVTAFAGPGRAANDAVTVPELWIWDVGQGLAVTYRDGNKVLQYDTGPGSPAGYTAVKEALLPGFRSTGIRDLNWLMISHGDADHASGLDELLAHIPVERQGSGEPRRVEQRAGPGARGTFSPCRKGGWLGASWIDVWQDAGAGPGNAASCVLRIRRNGYAIILPGDITEEQEHRWLRSHPPLSGLRRIVVAPHHGSRTSSSPDWVRQLAPELVVFSAGYRHPYGHPAPEVRRRYRAVGARTVNTATSGAVHVRLENDAPSLHVERADAPFWIESPPDQ</sequence>
<dbReference type="SUPFAM" id="SSF56281">
    <property type="entry name" value="Metallo-hydrolase/oxidoreductase"/>
    <property type="match status" value="1"/>
</dbReference>
<feature type="transmembrane region" description="Helical" evidence="7">
    <location>
        <begin position="503"/>
        <end position="521"/>
    </location>
</feature>
<feature type="transmembrane region" description="Helical" evidence="7">
    <location>
        <begin position="12"/>
        <end position="35"/>
    </location>
</feature>
<protein>
    <submittedName>
        <fullName evidence="11">DNA internalization-related competence protein ComEC/Rec2</fullName>
    </submittedName>
</protein>
<dbReference type="Pfam" id="PF03772">
    <property type="entry name" value="Competence"/>
    <property type="match status" value="1"/>
</dbReference>
<evidence type="ECO:0000256" key="3">
    <source>
        <dbReference type="ARBA" id="ARBA00022692"/>
    </source>
</evidence>
<dbReference type="InterPro" id="IPR052159">
    <property type="entry name" value="Competence_DNA_uptake"/>
</dbReference>
<accession>A0ABY1ZQN0</accession>
<feature type="transmembrane region" description="Helical" evidence="7">
    <location>
        <begin position="292"/>
        <end position="313"/>
    </location>
</feature>
<keyword evidence="2" id="KW-1003">Cell membrane</keyword>
<feature type="domain" description="DUF4131" evidence="10">
    <location>
        <begin position="34"/>
        <end position="189"/>
    </location>
</feature>
<dbReference type="InterPro" id="IPR025405">
    <property type="entry name" value="DUF4131"/>
</dbReference>
<evidence type="ECO:0000259" key="8">
    <source>
        <dbReference type="Pfam" id="PF00753"/>
    </source>
</evidence>
<keyword evidence="4 7" id="KW-1133">Transmembrane helix</keyword>
<feature type="region of interest" description="Disordered" evidence="6">
    <location>
        <begin position="613"/>
        <end position="633"/>
    </location>
</feature>
<name>A0ABY1ZQN0_9GAMM</name>
<dbReference type="EMBL" id="SJDL01000002">
    <property type="protein sequence ID" value="TBW59120.1"/>
    <property type="molecule type" value="Genomic_DNA"/>
</dbReference>
<dbReference type="InterPro" id="IPR036866">
    <property type="entry name" value="RibonucZ/Hydroxyglut_hydro"/>
</dbReference>
<comment type="subcellular location">
    <subcellularLocation>
        <location evidence="1">Cell membrane</location>
        <topology evidence="1">Multi-pass membrane protein</topology>
    </subcellularLocation>
</comment>
<dbReference type="InterPro" id="IPR004477">
    <property type="entry name" value="ComEC_N"/>
</dbReference>
<comment type="caution">
    <text evidence="11">The sequence shown here is derived from an EMBL/GenBank/DDBJ whole genome shotgun (WGS) entry which is preliminary data.</text>
</comment>
<dbReference type="InterPro" id="IPR004797">
    <property type="entry name" value="Competence_ComEC/Rec2"/>
</dbReference>
<evidence type="ECO:0000256" key="2">
    <source>
        <dbReference type="ARBA" id="ARBA00022475"/>
    </source>
</evidence>
<evidence type="ECO:0000256" key="6">
    <source>
        <dbReference type="SAM" id="MobiDB-lite"/>
    </source>
</evidence>
<dbReference type="Proteomes" id="UP000313645">
    <property type="component" value="Unassembled WGS sequence"/>
</dbReference>
<evidence type="ECO:0000313" key="12">
    <source>
        <dbReference type="Proteomes" id="UP000313645"/>
    </source>
</evidence>
<feature type="transmembrane region" description="Helical" evidence="7">
    <location>
        <begin position="387"/>
        <end position="409"/>
    </location>
</feature>
<evidence type="ECO:0000256" key="5">
    <source>
        <dbReference type="ARBA" id="ARBA00023136"/>
    </source>
</evidence>
<feature type="transmembrane region" description="Helical" evidence="7">
    <location>
        <begin position="359"/>
        <end position="375"/>
    </location>
</feature>
<keyword evidence="5 7" id="KW-0472">Membrane</keyword>
<dbReference type="Pfam" id="PF00753">
    <property type="entry name" value="Lactamase_B"/>
    <property type="match status" value="1"/>
</dbReference>
<feature type="transmembrane region" description="Helical" evidence="7">
    <location>
        <begin position="334"/>
        <end position="353"/>
    </location>
</feature>
<gene>
    <name evidence="11" type="ORF">EZI54_02060</name>
</gene>
<dbReference type="NCBIfam" id="TIGR00361">
    <property type="entry name" value="ComEC_Rec2"/>
    <property type="match status" value="1"/>
</dbReference>
<feature type="transmembrane region" description="Helical" evidence="7">
    <location>
        <begin position="254"/>
        <end position="277"/>
    </location>
</feature>
<evidence type="ECO:0000256" key="7">
    <source>
        <dbReference type="SAM" id="Phobius"/>
    </source>
</evidence>
<evidence type="ECO:0000256" key="1">
    <source>
        <dbReference type="ARBA" id="ARBA00004651"/>
    </source>
</evidence>
<dbReference type="Gene3D" id="3.60.15.10">
    <property type="entry name" value="Ribonuclease Z/Hydroxyacylglutathione hydrolase-like"/>
    <property type="match status" value="2"/>
</dbReference>
<feature type="domain" description="ComEC/Rec2-related protein" evidence="9">
    <location>
        <begin position="230"/>
        <end position="499"/>
    </location>
</feature>
<dbReference type="PANTHER" id="PTHR30619">
    <property type="entry name" value="DNA INTERNALIZATION/COMPETENCE PROTEIN COMEC/REC2"/>
    <property type="match status" value="1"/>
</dbReference>
<dbReference type="InterPro" id="IPR001279">
    <property type="entry name" value="Metallo-B-lactamas"/>
</dbReference>
<feature type="transmembrane region" description="Helical" evidence="7">
    <location>
        <begin position="415"/>
        <end position="440"/>
    </location>
</feature>